<feature type="domain" description="Cyclophilin-like" evidence="2">
    <location>
        <begin position="27"/>
        <end position="131"/>
    </location>
</feature>
<dbReference type="Pfam" id="PF18050">
    <property type="entry name" value="Cyclophil_like2"/>
    <property type="match status" value="1"/>
</dbReference>
<evidence type="ECO:0000256" key="1">
    <source>
        <dbReference type="SAM" id="SignalP"/>
    </source>
</evidence>
<reference evidence="3" key="1">
    <citation type="submission" date="2020-10" db="EMBL/GenBank/DDBJ databases">
        <authorList>
            <person name="Gilroy R."/>
        </authorList>
    </citation>
    <scope>NUCLEOTIDE SEQUENCE</scope>
    <source>
        <strain evidence="3">11167</strain>
    </source>
</reference>
<protein>
    <recommendedName>
        <fullName evidence="2">Cyclophilin-like domain-containing protein</fullName>
    </recommendedName>
</protein>
<reference evidence="3" key="2">
    <citation type="journal article" date="2021" name="PeerJ">
        <title>Extensive microbial diversity within the chicken gut microbiome revealed by metagenomics and culture.</title>
        <authorList>
            <person name="Gilroy R."/>
            <person name="Ravi A."/>
            <person name="Getino M."/>
            <person name="Pursley I."/>
            <person name="Horton D.L."/>
            <person name="Alikhan N.F."/>
            <person name="Baker D."/>
            <person name="Gharbi K."/>
            <person name="Hall N."/>
            <person name="Watson M."/>
            <person name="Adriaenssens E.M."/>
            <person name="Foster-Nyarko E."/>
            <person name="Jarju S."/>
            <person name="Secka A."/>
            <person name="Antonio M."/>
            <person name="Oren A."/>
            <person name="Chaudhuri R.R."/>
            <person name="La Ragione R."/>
            <person name="Hildebrand F."/>
            <person name="Pallen M.J."/>
        </authorList>
    </citation>
    <scope>NUCLEOTIDE SEQUENCE</scope>
    <source>
        <strain evidence="3">11167</strain>
    </source>
</reference>
<dbReference type="EMBL" id="JADIMU010000027">
    <property type="protein sequence ID" value="MBO8442969.1"/>
    <property type="molecule type" value="Genomic_DNA"/>
</dbReference>
<dbReference type="InterPro" id="IPR029000">
    <property type="entry name" value="Cyclophilin-like_dom_sf"/>
</dbReference>
<organism evidence="3 4">
    <name type="scientific">Candidatus Aphodenecus pullistercoris</name>
    <dbReference type="NCBI Taxonomy" id="2840669"/>
    <lineage>
        <taxon>Bacteria</taxon>
        <taxon>Pseudomonadati</taxon>
        <taxon>Spirochaetota</taxon>
        <taxon>Spirochaetia</taxon>
        <taxon>Spirochaetales</taxon>
        <taxon>Candidatus Aphodenecus</taxon>
    </lineage>
</organism>
<name>A0A9D9E885_9SPIR</name>
<feature type="signal peptide" evidence="1">
    <location>
        <begin position="1"/>
        <end position="19"/>
    </location>
</feature>
<comment type="caution">
    <text evidence="3">The sequence shown here is derived from an EMBL/GenBank/DDBJ whole genome shotgun (WGS) entry which is preliminary data.</text>
</comment>
<dbReference type="InterPro" id="IPR041183">
    <property type="entry name" value="Cyclophilin-like"/>
</dbReference>
<dbReference type="SUPFAM" id="SSF50891">
    <property type="entry name" value="Cyclophilin-like"/>
    <property type="match status" value="1"/>
</dbReference>
<feature type="chain" id="PRO_5038483524" description="Cyclophilin-like domain-containing protein" evidence="1">
    <location>
        <begin position="20"/>
        <end position="135"/>
    </location>
</feature>
<sequence>MRKLMVIAMLVLATGQLMAEEGGSVRLEIGGRTFTATLEDNEAARVLCDILPLSLDFRDYGGFEKVASLPRRLPSQDRQMRTSAGDIVLYLSNQIVVFYGGNSWSYTKLGHIDDVEGLTEALGQGNVEITFTLQR</sequence>
<keyword evidence="1" id="KW-0732">Signal</keyword>
<evidence type="ECO:0000259" key="2">
    <source>
        <dbReference type="Pfam" id="PF18050"/>
    </source>
</evidence>
<proteinExistence type="predicted"/>
<dbReference type="Gene3D" id="2.40.100.20">
    <property type="match status" value="1"/>
</dbReference>
<dbReference type="Proteomes" id="UP000823633">
    <property type="component" value="Unassembled WGS sequence"/>
</dbReference>
<evidence type="ECO:0000313" key="3">
    <source>
        <dbReference type="EMBL" id="MBO8442969.1"/>
    </source>
</evidence>
<evidence type="ECO:0000313" key="4">
    <source>
        <dbReference type="Proteomes" id="UP000823633"/>
    </source>
</evidence>
<dbReference type="AlphaFoldDB" id="A0A9D9E885"/>
<gene>
    <name evidence="3" type="ORF">IAC42_04345</name>
</gene>
<accession>A0A9D9E885</accession>